<feature type="region of interest" description="Disordered" evidence="1">
    <location>
        <begin position="48"/>
        <end position="120"/>
    </location>
</feature>
<evidence type="ECO:0000313" key="3">
    <source>
        <dbReference type="Proteomes" id="UP000001611"/>
    </source>
</evidence>
<keyword evidence="3" id="KW-1185">Reference proteome</keyword>
<feature type="compositionally biased region" description="Basic and acidic residues" evidence="1">
    <location>
        <begin position="56"/>
        <end position="66"/>
    </location>
</feature>
<name>G2XI38_VERDV</name>
<organism evidence="2 3">
    <name type="scientific">Verticillium dahliae (strain VdLs.17 / ATCC MYA-4575 / FGSC 10137)</name>
    <name type="common">Verticillium wilt</name>
    <dbReference type="NCBI Taxonomy" id="498257"/>
    <lineage>
        <taxon>Eukaryota</taxon>
        <taxon>Fungi</taxon>
        <taxon>Dikarya</taxon>
        <taxon>Ascomycota</taxon>
        <taxon>Pezizomycotina</taxon>
        <taxon>Sordariomycetes</taxon>
        <taxon>Hypocreomycetidae</taxon>
        <taxon>Glomerellales</taxon>
        <taxon>Plectosphaerellaceae</taxon>
        <taxon>Verticillium</taxon>
    </lineage>
</organism>
<dbReference type="GeneID" id="20711151"/>
<dbReference type="OMA" id="ACCNEFE"/>
<gene>
    <name evidence="2" type="ORF">VDAG_09688</name>
</gene>
<dbReference type="eggNOG" id="ENOG502T823">
    <property type="taxonomic scope" value="Eukaryota"/>
</dbReference>
<dbReference type="EMBL" id="DS572722">
    <property type="protein sequence ID" value="EGY19486.1"/>
    <property type="molecule type" value="Genomic_DNA"/>
</dbReference>
<protein>
    <submittedName>
        <fullName evidence="2">Uncharacterized protein</fullName>
    </submittedName>
</protein>
<dbReference type="RefSeq" id="XP_009656944.1">
    <property type="nucleotide sequence ID" value="XM_009658649.1"/>
</dbReference>
<dbReference type="InParanoid" id="G2XI38"/>
<evidence type="ECO:0000313" key="2">
    <source>
        <dbReference type="EMBL" id="EGY19486.1"/>
    </source>
</evidence>
<dbReference type="AlphaFoldDB" id="G2XI38"/>
<reference evidence="2 3" key="1">
    <citation type="submission" date="2008-03" db="EMBL/GenBank/DDBJ databases">
        <title>The Genome Sequence of Verticillium dahliae VdLs.17.</title>
        <authorList>
            <consortium name="The Broad Institute Genome Sequencing Platform"/>
            <person name="Ma L.-J.J."/>
            <person name="Klosterman S.J."/>
            <person name="Subbarao K."/>
            <person name="Dobinson K."/>
            <person name="Veronese P."/>
            <person name="Kang S."/>
            <person name="Gold S.E."/>
            <person name="Young S."/>
            <person name="Jaffe D."/>
            <person name="Gnerre S."/>
            <person name="Berlin A."/>
            <person name="Heiman D."/>
            <person name="Hepburn T."/>
            <person name="Sykes S."/>
            <person name="Alvarado L."/>
            <person name="Kodira C.D."/>
            <person name="Lander E."/>
            <person name="Galagan J."/>
            <person name="Nusbaum C."/>
            <person name="Birren B."/>
        </authorList>
    </citation>
    <scope>NUCLEOTIDE SEQUENCE [LARGE SCALE GENOMIC DNA]</scope>
    <source>
        <strain evidence="3">VdLs.17 / ATCC MYA-4575 / FGSC 10137</strain>
    </source>
</reference>
<sequence>MPADRARWPDGALRLSPASGRFQKLDALANRHDDSSGQCNAWCNEFEGLMPDGDDGGGRRDERKAQALETSRTGDATNDDPAGDEAGPNLVWKGEGNGQVGFSVEDHGNLGGGTTVVDSA</sequence>
<accession>G2XI38</accession>
<evidence type="ECO:0000256" key="1">
    <source>
        <dbReference type="SAM" id="MobiDB-lite"/>
    </source>
</evidence>
<dbReference type="HOGENOM" id="CLU_2225208_0_0_1"/>
<dbReference type="Proteomes" id="UP000001611">
    <property type="component" value="Chromosome 7"/>
</dbReference>
<proteinExistence type="predicted"/>
<dbReference type="KEGG" id="vda:VDAG_09688"/>